<dbReference type="EMBL" id="FOTC01000010">
    <property type="protein sequence ID" value="SFL63622.1"/>
    <property type="molecule type" value="Genomic_DNA"/>
</dbReference>
<feature type="region of interest" description="Disordered" evidence="1">
    <location>
        <begin position="1"/>
        <end position="21"/>
    </location>
</feature>
<dbReference type="Pfam" id="PF08665">
    <property type="entry name" value="PglZ"/>
    <property type="match status" value="1"/>
</dbReference>
<dbReference type="Proteomes" id="UP000199607">
    <property type="component" value="Unassembled WGS sequence"/>
</dbReference>
<keyword evidence="3" id="KW-1185">Reference proteome</keyword>
<protein>
    <submittedName>
        <fullName evidence="2">PglZ domain-containing protein</fullName>
    </submittedName>
</protein>
<dbReference type="NCBIfam" id="NF033444">
    <property type="entry name" value="BREX_PglZ_5"/>
    <property type="match status" value="1"/>
</dbReference>
<gene>
    <name evidence="2" type="ORF">SAMN04487950_4438</name>
</gene>
<reference evidence="3" key="1">
    <citation type="submission" date="2016-10" db="EMBL/GenBank/DDBJ databases">
        <authorList>
            <person name="Varghese N."/>
            <person name="Submissions S."/>
        </authorList>
    </citation>
    <scope>NUCLEOTIDE SEQUENCE [LARGE SCALE GENOMIC DNA]</scope>
    <source>
        <strain evidence="3">CGMCC 1.7738</strain>
    </source>
</reference>
<evidence type="ECO:0000313" key="2">
    <source>
        <dbReference type="EMBL" id="SFL63622.1"/>
    </source>
</evidence>
<organism evidence="2 3">
    <name type="scientific">Halogranum rubrum</name>
    <dbReference type="NCBI Taxonomy" id="553466"/>
    <lineage>
        <taxon>Archaea</taxon>
        <taxon>Methanobacteriati</taxon>
        <taxon>Methanobacteriota</taxon>
        <taxon>Stenosarchaea group</taxon>
        <taxon>Halobacteria</taxon>
        <taxon>Halobacteriales</taxon>
        <taxon>Haloferacaceae</taxon>
    </lineage>
</organism>
<evidence type="ECO:0000313" key="3">
    <source>
        <dbReference type="Proteomes" id="UP000199607"/>
    </source>
</evidence>
<dbReference type="STRING" id="553466.SAMN04487950_4438"/>
<evidence type="ECO:0000256" key="1">
    <source>
        <dbReference type="SAM" id="MobiDB-lite"/>
    </source>
</evidence>
<name>A0A1I4JAJ8_9EURY</name>
<accession>A0A1I4JAJ8</accession>
<proteinExistence type="predicted"/>
<dbReference type="AlphaFoldDB" id="A0A1I4JAJ8"/>
<sequence>MKSQPTTTLESQAKAHLEDEFPDEHATAVRVVWWDEGGHLREVVRAAADQIGVGFSEAERFPLELRRTAAKEPESPHVWYIPEAKTVEDSEEGLIERDWFRDIRETGGEIELTIEQLTAELYEVNPWDIYDVERGTESDRETAANVIKNQFASGGIPRYGDLIGEIITKGEGQILEHLLEGGWPEIDKDDETIARVQKSLKDRHVAPADSAETPEEIEDVVWKWAVARWLVAEGIDVDAFPEGYGNVGSTLGDINPLKRIVDTRQSTRLAKRYLSESYWEGVIGAYDDAWELAACPVDGALDAALWDAWLESLEEEEYTKCIERANERQRALEVYPDDIPWTTLWKQAEQVAKLKSRFTAWEERPKSFDPFDQYSAQDDGTWKIDYGVLELEITGEPEQDRLLNSHPATGTLPELRSELLETRYLNYLEEMSKAVISSFSTGSPLAGKDAAYEWWTDNENELATGETVALFLIDALRLDLARELANRLREDYSITEDTRVSTLPSETKFGMAALTPGRAHRFRIKLRNGKLSVERGGQRLDNKGNRVKVLEREGWDVPEDSDSGWQRNQVAYYDKDIDDIGENELDNPESHFTDYIDELYDLITEELENGNRDRIYVVTDHGFVLLPKGTTMESISSYNGDGEVKYRRIAGDDIEDAGTGVRVTGQTPGTEYLNTSVRLLAKPRQYNSKSGLTDARYYHGGILPQECMLNFLRVEKE</sequence>
<feature type="compositionally biased region" description="Polar residues" evidence="1">
    <location>
        <begin position="1"/>
        <end position="11"/>
    </location>
</feature>
<dbReference type="RefSeq" id="WP_089872539.1">
    <property type="nucleotide sequence ID" value="NZ_FOTC01000010.1"/>
</dbReference>